<evidence type="ECO:0000256" key="14">
    <source>
        <dbReference type="RuleBase" id="RU000461"/>
    </source>
</evidence>
<evidence type="ECO:0008006" key="17">
    <source>
        <dbReference type="Google" id="ProtNLM"/>
    </source>
</evidence>
<evidence type="ECO:0000256" key="1">
    <source>
        <dbReference type="ARBA" id="ARBA00001971"/>
    </source>
</evidence>
<dbReference type="GO" id="GO:0005506">
    <property type="term" value="F:iron ion binding"/>
    <property type="evidence" value="ECO:0007669"/>
    <property type="project" value="InterPro"/>
</dbReference>
<evidence type="ECO:0000256" key="6">
    <source>
        <dbReference type="ARBA" id="ARBA00022692"/>
    </source>
</evidence>
<dbReference type="InterPro" id="IPR002401">
    <property type="entry name" value="Cyt_P450_E_grp-I"/>
</dbReference>
<keyword evidence="9 14" id="KW-0560">Oxidoreductase</keyword>
<dbReference type="EMBL" id="SGPM01000005">
    <property type="protein sequence ID" value="THH33486.1"/>
    <property type="molecule type" value="Genomic_DNA"/>
</dbReference>
<dbReference type="PANTHER" id="PTHR46300">
    <property type="entry name" value="P450, PUTATIVE (EUROFUNG)-RELATED-RELATED"/>
    <property type="match status" value="1"/>
</dbReference>
<dbReference type="InterPro" id="IPR036396">
    <property type="entry name" value="Cyt_P450_sf"/>
</dbReference>
<comment type="pathway">
    <text evidence="3">Secondary metabolite biosynthesis.</text>
</comment>
<feature type="binding site" description="axial binding residue" evidence="13">
    <location>
        <position position="399"/>
    </location>
    <ligand>
        <name>heme</name>
        <dbReference type="ChEBI" id="CHEBI:30413"/>
    </ligand>
    <ligandPart>
        <name>Fe</name>
        <dbReference type="ChEBI" id="CHEBI:18248"/>
    </ligandPart>
</feature>
<keyword evidence="5 13" id="KW-0349">Heme</keyword>
<evidence type="ECO:0000313" key="16">
    <source>
        <dbReference type="Proteomes" id="UP000308730"/>
    </source>
</evidence>
<dbReference type="GO" id="GO:0020037">
    <property type="term" value="F:heme binding"/>
    <property type="evidence" value="ECO:0007669"/>
    <property type="project" value="InterPro"/>
</dbReference>
<evidence type="ECO:0000256" key="4">
    <source>
        <dbReference type="ARBA" id="ARBA00010617"/>
    </source>
</evidence>
<protein>
    <recommendedName>
        <fullName evidence="17">Cytochrome P450</fullName>
    </recommendedName>
</protein>
<keyword evidence="10 13" id="KW-0408">Iron</keyword>
<dbReference type="PRINTS" id="PR00463">
    <property type="entry name" value="EP450I"/>
</dbReference>
<keyword evidence="7 13" id="KW-0479">Metal-binding</keyword>
<dbReference type="Gene3D" id="1.10.630.10">
    <property type="entry name" value="Cytochrome P450"/>
    <property type="match status" value="2"/>
</dbReference>
<comment type="similarity">
    <text evidence="4 14">Belongs to the cytochrome P450 family.</text>
</comment>
<evidence type="ECO:0000256" key="5">
    <source>
        <dbReference type="ARBA" id="ARBA00022617"/>
    </source>
</evidence>
<evidence type="ECO:0000256" key="9">
    <source>
        <dbReference type="ARBA" id="ARBA00023002"/>
    </source>
</evidence>
<evidence type="ECO:0000256" key="2">
    <source>
        <dbReference type="ARBA" id="ARBA00004167"/>
    </source>
</evidence>
<keyword evidence="12" id="KW-0472">Membrane</keyword>
<dbReference type="InterPro" id="IPR017972">
    <property type="entry name" value="Cyt_P450_CS"/>
</dbReference>
<organism evidence="15 16">
    <name type="scientific">Antrodiella citrinella</name>
    <dbReference type="NCBI Taxonomy" id="2447956"/>
    <lineage>
        <taxon>Eukaryota</taxon>
        <taxon>Fungi</taxon>
        <taxon>Dikarya</taxon>
        <taxon>Basidiomycota</taxon>
        <taxon>Agaricomycotina</taxon>
        <taxon>Agaricomycetes</taxon>
        <taxon>Polyporales</taxon>
        <taxon>Steccherinaceae</taxon>
        <taxon>Antrodiella</taxon>
    </lineage>
</organism>
<dbReference type="PRINTS" id="PR00385">
    <property type="entry name" value="P450"/>
</dbReference>
<evidence type="ECO:0000256" key="13">
    <source>
        <dbReference type="PIRSR" id="PIRSR602401-1"/>
    </source>
</evidence>
<dbReference type="InterPro" id="IPR050364">
    <property type="entry name" value="Cytochrome_P450_fung"/>
</dbReference>
<dbReference type="Pfam" id="PF00067">
    <property type="entry name" value="p450"/>
    <property type="match status" value="1"/>
</dbReference>
<dbReference type="GO" id="GO:0016705">
    <property type="term" value="F:oxidoreductase activity, acting on paired donors, with incorporation or reduction of molecular oxygen"/>
    <property type="evidence" value="ECO:0007669"/>
    <property type="project" value="InterPro"/>
</dbReference>
<keyword evidence="8" id="KW-1133">Transmembrane helix</keyword>
<dbReference type="Proteomes" id="UP000308730">
    <property type="component" value="Unassembled WGS sequence"/>
</dbReference>
<dbReference type="CDD" id="cd11065">
    <property type="entry name" value="CYP64-like"/>
    <property type="match status" value="1"/>
</dbReference>
<dbReference type="GO" id="GO:0004497">
    <property type="term" value="F:monooxygenase activity"/>
    <property type="evidence" value="ECO:0007669"/>
    <property type="project" value="UniProtKB-KW"/>
</dbReference>
<dbReference type="GO" id="GO:0016020">
    <property type="term" value="C:membrane"/>
    <property type="evidence" value="ECO:0007669"/>
    <property type="project" value="UniProtKB-SubCell"/>
</dbReference>
<evidence type="ECO:0000256" key="7">
    <source>
        <dbReference type="ARBA" id="ARBA00022723"/>
    </source>
</evidence>
<keyword evidence="16" id="KW-1185">Reference proteome</keyword>
<comment type="subcellular location">
    <subcellularLocation>
        <location evidence="2">Membrane</location>
        <topology evidence="2">Single-pass membrane protein</topology>
    </subcellularLocation>
</comment>
<evidence type="ECO:0000256" key="10">
    <source>
        <dbReference type="ARBA" id="ARBA00023004"/>
    </source>
</evidence>
<gene>
    <name evidence="15" type="ORF">EUX98_g687</name>
</gene>
<comment type="caution">
    <text evidence="15">The sequence shown here is derived from an EMBL/GenBank/DDBJ whole genome shotgun (WGS) entry which is preliminary data.</text>
</comment>
<dbReference type="PANTHER" id="PTHR46300:SF7">
    <property type="entry name" value="P450, PUTATIVE (EUROFUNG)-RELATED"/>
    <property type="match status" value="1"/>
</dbReference>
<dbReference type="SUPFAM" id="SSF48264">
    <property type="entry name" value="Cytochrome P450"/>
    <property type="match status" value="1"/>
</dbReference>
<proteinExistence type="inferred from homology"/>
<dbReference type="PROSITE" id="PS00086">
    <property type="entry name" value="CYTOCHROME_P450"/>
    <property type="match status" value="1"/>
</dbReference>
<keyword evidence="11 14" id="KW-0503">Monooxygenase</keyword>
<dbReference type="AlphaFoldDB" id="A0A4S4N3A8"/>
<evidence type="ECO:0000313" key="15">
    <source>
        <dbReference type="EMBL" id="THH33486.1"/>
    </source>
</evidence>
<sequence length="471" mass="53122">MFSTLDVLVCICALTSFFWLFIQRIARSSLRFRCREIPGPAGLPLIGNLWDIPTDFPWLVYKRMSNIHDSDIIRLNALGNNIVVINTIDIAMDLFEKRSSLYSDRPPMVMLTELVGAWWGIAFRRYGTGWRDTRKAFHLEFHPSAVKRFRPVEEQSTREFLQNLLVDPADFMVHIRHLAGTTIMKVSFGIDVKPRDDPFIEIGERAIEAVSATGNAGVYMVDMFPLCGYFVSSASAEQALIDRIWRKLVDAMYHTPYQIFRERWGDGWATDSAAASLMEKVDGITQDPVYAEEVMKSALGSMYAAGADTTVSATSSFFLAMVLYPEVQKKAQREVDKVLGGTRLPTFSDISSIPAMLHDEAMYPEPHKFDPDRHLKDGKINPAVRDPSAMAFGFGRRICPGRYMARESMWLTVASVLATMDIGMAIGEDGRPIVPDETYRQGMLCFPKPFRCTIVPRSKEHEDLILTSGTL</sequence>
<evidence type="ECO:0000256" key="3">
    <source>
        <dbReference type="ARBA" id="ARBA00005179"/>
    </source>
</evidence>
<keyword evidence="6" id="KW-0812">Transmembrane</keyword>
<evidence type="ECO:0000256" key="11">
    <source>
        <dbReference type="ARBA" id="ARBA00023033"/>
    </source>
</evidence>
<name>A0A4S4N3A8_9APHY</name>
<reference evidence="15 16" key="1">
    <citation type="submission" date="2019-02" db="EMBL/GenBank/DDBJ databases">
        <title>Genome sequencing of the rare red list fungi Antrodiella citrinella (Flaviporus citrinellus).</title>
        <authorList>
            <person name="Buettner E."/>
            <person name="Kellner H."/>
        </authorList>
    </citation>
    <scope>NUCLEOTIDE SEQUENCE [LARGE SCALE GENOMIC DNA]</scope>
    <source>
        <strain evidence="15 16">DSM 108506</strain>
    </source>
</reference>
<dbReference type="OrthoDB" id="2789670at2759"/>
<evidence type="ECO:0000256" key="8">
    <source>
        <dbReference type="ARBA" id="ARBA00022989"/>
    </source>
</evidence>
<comment type="cofactor">
    <cofactor evidence="1 13">
        <name>heme</name>
        <dbReference type="ChEBI" id="CHEBI:30413"/>
    </cofactor>
</comment>
<accession>A0A4S4N3A8</accession>
<dbReference type="InterPro" id="IPR001128">
    <property type="entry name" value="Cyt_P450"/>
</dbReference>
<evidence type="ECO:0000256" key="12">
    <source>
        <dbReference type="ARBA" id="ARBA00023136"/>
    </source>
</evidence>